<keyword evidence="1" id="KW-0813">Transport</keyword>
<organism evidence="5 6">
    <name type="scientific">Acetobacter nitrogenifigens DSM 23921 = NBRC 105050</name>
    <dbReference type="NCBI Taxonomy" id="1120919"/>
    <lineage>
        <taxon>Bacteria</taxon>
        <taxon>Pseudomonadati</taxon>
        <taxon>Pseudomonadota</taxon>
        <taxon>Alphaproteobacteria</taxon>
        <taxon>Acetobacterales</taxon>
        <taxon>Acetobacteraceae</taxon>
        <taxon>Acetobacter</taxon>
    </lineage>
</organism>
<accession>A0A511X8N5</accession>
<dbReference type="SMART" id="SM00382">
    <property type="entry name" value="AAA"/>
    <property type="match status" value="1"/>
</dbReference>
<dbReference type="SUPFAM" id="SSF52540">
    <property type="entry name" value="P-loop containing nucleoside triphosphate hydrolases"/>
    <property type="match status" value="1"/>
</dbReference>
<evidence type="ECO:0000313" key="5">
    <source>
        <dbReference type="EMBL" id="GEN59298.1"/>
    </source>
</evidence>
<dbReference type="OrthoDB" id="9802264at2"/>
<evidence type="ECO:0000259" key="4">
    <source>
        <dbReference type="PROSITE" id="PS50893"/>
    </source>
</evidence>
<dbReference type="STRING" id="1120919.GCA_000429165_02093"/>
<reference evidence="5 6" key="1">
    <citation type="submission" date="2019-07" db="EMBL/GenBank/DDBJ databases">
        <title>Whole genome shotgun sequence of Acetobacter nitrogenifigens NBRC 105050.</title>
        <authorList>
            <person name="Hosoyama A."/>
            <person name="Uohara A."/>
            <person name="Ohji S."/>
            <person name="Ichikawa N."/>
        </authorList>
    </citation>
    <scope>NUCLEOTIDE SEQUENCE [LARGE SCALE GENOMIC DNA]</scope>
    <source>
        <strain evidence="5 6">NBRC 105050</strain>
    </source>
</reference>
<dbReference type="GO" id="GO:0043190">
    <property type="term" value="C:ATP-binding cassette (ABC) transporter complex"/>
    <property type="evidence" value="ECO:0007669"/>
    <property type="project" value="InterPro"/>
</dbReference>
<dbReference type="PANTHER" id="PTHR42781">
    <property type="entry name" value="SPERMIDINE/PUTRESCINE IMPORT ATP-BINDING PROTEIN POTA"/>
    <property type="match status" value="1"/>
</dbReference>
<dbReference type="InterPro" id="IPR003593">
    <property type="entry name" value="AAA+_ATPase"/>
</dbReference>
<keyword evidence="6" id="KW-1185">Reference proteome</keyword>
<dbReference type="InterPro" id="IPR003439">
    <property type="entry name" value="ABC_transporter-like_ATP-bd"/>
</dbReference>
<keyword evidence="3 5" id="KW-0067">ATP-binding</keyword>
<comment type="caution">
    <text evidence="5">The sequence shown here is derived from an EMBL/GenBank/DDBJ whole genome shotgun (WGS) entry which is preliminary data.</text>
</comment>
<dbReference type="GO" id="GO:0015847">
    <property type="term" value="P:putrescine transport"/>
    <property type="evidence" value="ECO:0007669"/>
    <property type="project" value="UniProtKB-ARBA"/>
</dbReference>
<dbReference type="SUPFAM" id="SSF50331">
    <property type="entry name" value="MOP-like"/>
    <property type="match status" value="1"/>
</dbReference>
<dbReference type="InterPro" id="IPR027417">
    <property type="entry name" value="P-loop_NTPase"/>
</dbReference>
<dbReference type="Proteomes" id="UP000321635">
    <property type="component" value="Unassembled WGS sequence"/>
</dbReference>
<evidence type="ECO:0000313" key="6">
    <source>
        <dbReference type="Proteomes" id="UP000321635"/>
    </source>
</evidence>
<dbReference type="InterPro" id="IPR017871">
    <property type="entry name" value="ABC_transporter-like_CS"/>
</dbReference>
<feature type="domain" description="ABC transporter" evidence="4">
    <location>
        <begin position="12"/>
        <end position="242"/>
    </location>
</feature>
<dbReference type="AlphaFoldDB" id="A0A511X8N5"/>
<sequence>MIDSPSEPGASLQICGLKKSYGDVAVLHGIDLSVAPGEVLSLLGESGCGKTTVLQSISGFVKPDSGDILFDGRSILAVPPERRRAAMLFQGYALFPHMSVQDNVGFGLRMARMPREEAERAVADVLKRVRIGDLAERRPAQLSGGQKQRVALARAIVTRPRMMLLDEPLGALDQGLREEMQAEILRLQRAAQLTMVVVTHDRAEALTLSDRIAVLKMGRIEQIGAPMEIFDRPATRYVARFMGVENLLTVVVDDRGVVALGGAVIEGVRAEPGRRALAIRAAFVRVSRASIGPEAVVTECRPVGAHMRIAAVLSSGEMVVAEVTRRDGAYLPAIGARVSLLFPPANCVILPADDGC</sequence>
<name>A0A511X8N5_9PROT</name>
<dbReference type="GO" id="GO:0005524">
    <property type="term" value="F:ATP binding"/>
    <property type="evidence" value="ECO:0007669"/>
    <property type="project" value="UniProtKB-KW"/>
</dbReference>
<dbReference type="InterPro" id="IPR013611">
    <property type="entry name" value="Transp-assoc_OB_typ2"/>
</dbReference>
<dbReference type="PROSITE" id="PS00211">
    <property type="entry name" value="ABC_TRANSPORTER_1"/>
    <property type="match status" value="1"/>
</dbReference>
<dbReference type="EMBL" id="BJYF01000006">
    <property type="protein sequence ID" value="GEN59298.1"/>
    <property type="molecule type" value="Genomic_DNA"/>
</dbReference>
<evidence type="ECO:0000256" key="1">
    <source>
        <dbReference type="ARBA" id="ARBA00022448"/>
    </source>
</evidence>
<protein>
    <submittedName>
        <fullName evidence="5">Spermidine/putrescine import ATP-binding protein PotA</fullName>
    </submittedName>
</protein>
<proteinExistence type="predicted"/>
<dbReference type="RefSeq" id="WP_035376472.1">
    <property type="nucleotide sequence ID" value="NZ_AUBI01000006.1"/>
</dbReference>
<keyword evidence="2" id="KW-0547">Nucleotide-binding</keyword>
<dbReference type="FunFam" id="3.40.50.300:FF:000133">
    <property type="entry name" value="Spermidine/putrescine import ATP-binding protein PotA"/>
    <property type="match status" value="1"/>
</dbReference>
<dbReference type="Gene3D" id="3.40.50.300">
    <property type="entry name" value="P-loop containing nucleotide triphosphate hydrolases"/>
    <property type="match status" value="1"/>
</dbReference>
<dbReference type="Pfam" id="PF08402">
    <property type="entry name" value="TOBE_2"/>
    <property type="match status" value="1"/>
</dbReference>
<evidence type="ECO:0000256" key="2">
    <source>
        <dbReference type="ARBA" id="ARBA00022741"/>
    </source>
</evidence>
<dbReference type="PROSITE" id="PS50893">
    <property type="entry name" value="ABC_TRANSPORTER_2"/>
    <property type="match status" value="1"/>
</dbReference>
<dbReference type="InterPro" id="IPR008995">
    <property type="entry name" value="Mo/tungstate-bd_C_term_dom"/>
</dbReference>
<dbReference type="Pfam" id="PF00005">
    <property type="entry name" value="ABC_tran"/>
    <property type="match status" value="1"/>
</dbReference>
<gene>
    <name evidence="5" type="primary">potA</name>
    <name evidence="5" type="ORF">ANI02nite_11820</name>
</gene>
<dbReference type="GO" id="GO:0022857">
    <property type="term" value="F:transmembrane transporter activity"/>
    <property type="evidence" value="ECO:0007669"/>
    <property type="project" value="InterPro"/>
</dbReference>
<dbReference type="InterPro" id="IPR050093">
    <property type="entry name" value="ABC_SmlMolc_Importer"/>
</dbReference>
<evidence type="ECO:0000256" key="3">
    <source>
        <dbReference type="ARBA" id="ARBA00022840"/>
    </source>
</evidence>
<dbReference type="PANTHER" id="PTHR42781:SF4">
    <property type="entry name" value="SPERMIDINE_PUTRESCINE IMPORT ATP-BINDING PROTEIN POTA"/>
    <property type="match status" value="1"/>
</dbReference>
<dbReference type="GO" id="GO:0016887">
    <property type="term" value="F:ATP hydrolysis activity"/>
    <property type="evidence" value="ECO:0007669"/>
    <property type="project" value="InterPro"/>
</dbReference>